<evidence type="ECO:0000313" key="2">
    <source>
        <dbReference type="EMBL" id="SFH18914.1"/>
    </source>
</evidence>
<sequence length="48" mass="5685">MDTVYYILRFLIVFLIMIFIIKIFMIAANCIGGQIVKFFQAVLQKIRK</sequence>
<gene>
    <name evidence="2" type="ORF">SAMN05660649_04213</name>
</gene>
<proteinExistence type="predicted"/>
<evidence type="ECO:0000313" key="3">
    <source>
        <dbReference type="Proteomes" id="UP000199337"/>
    </source>
</evidence>
<organism evidence="2 3">
    <name type="scientific">Desulfotruncus arcticus DSM 17038</name>
    <dbReference type="NCBI Taxonomy" id="1121424"/>
    <lineage>
        <taxon>Bacteria</taxon>
        <taxon>Bacillati</taxon>
        <taxon>Bacillota</taxon>
        <taxon>Clostridia</taxon>
        <taxon>Eubacteriales</taxon>
        <taxon>Desulfallaceae</taxon>
        <taxon>Desulfotruncus</taxon>
    </lineage>
</organism>
<keyword evidence="1" id="KW-1133">Transmembrane helix</keyword>
<dbReference type="AlphaFoldDB" id="A0A1I2XZL1"/>
<keyword evidence="1" id="KW-0472">Membrane</keyword>
<evidence type="ECO:0000256" key="1">
    <source>
        <dbReference type="SAM" id="Phobius"/>
    </source>
</evidence>
<feature type="transmembrane region" description="Helical" evidence="1">
    <location>
        <begin position="6"/>
        <end position="28"/>
    </location>
</feature>
<name>A0A1I2XZL1_9FIRM</name>
<dbReference type="EMBL" id="FOOX01000019">
    <property type="protein sequence ID" value="SFH18914.1"/>
    <property type="molecule type" value="Genomic_DNA"/>
</dbReference>
<keyword evidence="3" id="KW-1185">Reference proteome</keyword>
<keyword evidence="1" id="KW-0812">Transmembrane</keyword>
<accession>A0A1I2XZL1</accession>
<protein>
    <submittedName>
        <fullName evidence="2">Uncharacterized protein</fullName>
    </submittedName>
</protein>
<dbReference type="Proteomes" id="UP000199337">
    <property type="component" value="Unassembled WGS sequence"/>
</dbReference>
<reference evidence="3" key="1">
    <citation type="submission" date="2016-10" db="EMBL/GenBank/DDBJ databases">
        <authorList>
            <person name="Varghese N."/>
            <person name="Submissions S."/>
        </authorList>
    </citation>
    <scope>NUCLEOTIDE SEQUENCE [LARGE SCALE GENOMIC DNA]</scope>
    <source>
        <strain evidence="3">DSM 17038</strain>
    </source>
</reference>